<evidence type="ECO:0000256" key="2">
    <source>
        <dbReference type="ARBA" id="ARBA00022737"/>
    </source>
</evidence>
<evidence type="ECO:0000313" key="4">
    <source>
        <dbReference type="EMBL" id="CAG5977749.1"/>
    </source>
</evidence>
<dbReference type="PANTHER" id="PTHR38537:SF7">
    <property type="entry name" value="FILAMIN-B"/>
    <property type="match status" value="1"/>
</dbReference>
<protein>
    <submittedName>
        <fullName evidence="4">(Atlantic silverside) hypothetical protein</fullName>
    </submittedName>
</protein>
<dbReference type="GO" id="GO:0007399">
    <property type="term" value="P:nervous system development"/>
    <property type="evidence" value="ECO:0007669"/>
    <property type="project" value="UniProtKB-ARBA"/>
</dbReference>
<evidence type="ECO:0000256" key="3">
    <source>
        <dbReference type="PROSITE-ProRule" id="PRU00087"/>
    </source>
</evidence>
<accession>A0A8S4BL20</accession>
<feature type="repeat" description="Filamin" evidence="3">
    <location>
        <begin position="1"/>
        <end position="76"/>
    </location>
</feature>
<name>A0A8S4BL20_9TELE</name>
<dbReference type="EMBL" id="CAJRST010033334">
    <property type="protein sequence ID" value="CAG5977749.1"/>
    <property type="molecule type" value="Genomic_DNA"/>
</dbReference>
<dbReference type="OrthoDB" id="18740at2759"/>
<dbReference type="InterPro" id="IPR044801">
    <property type="entry name" value="Filamin"/>
</dbReference>
<dbReference type="Proteomes" id="UP000677803">
    <property type="component" value="Unassembled WGS sequence"/>
</dbReference>
<dbReference type="Gene3D" id="2.60.40.10">
    <property type="entry name" value="Immunoglobulins"/>
    <property type="match status" value="1"/>
</dbReference>
<dbReference type="InterPro" id="IPR013783">
    <property type="entry name" value="Ig-like_fold"/>
</dbReference>
<dbReference type="Pfam" id="PF00630">
    <property type="entry name" value="Filamin"/>
    <property type="match status" value="1"/>
</dbReference>
<keyword evidence="2" id="KW-0677">Repeat</keyword>
<dbReference type="AlphaFoldDB" id="A0A8S4BL20"/>
<comment type="similarity">
    <text evidence="1">Belongs to the filamin family.</text>
</comment>
<dbReference type="GO" id="GO:0030036">
    <property type="term" value="P:actin cytoskeleton organization"/>
    <property type="evidence" value="ECO:0007669"/>
    <property type="project" value="InterPro"/>
</dbReference>
<evidence type="ECO:0000313" key="5">
    <source>
        <dbReference type="Proteomes" id="UP000677803"/>
    </source>
</evidence>
<dbReference type="SMART" id="SM00557">
    <property type="entry name" value="IG_FLMN"/>
    <property type="match status" value="1"/>
</dbReference>
<dbReference type="GO" id="GO:0051015">
    <property type="term" value="F:actin filament binding"/>
    <property type="evidence" value="ECO:0007669"/>
    <property type="project" value="InterPro"/>
</dbReference>
<dbReference type="InterPro" id="IPR001298">
    <property type="entry name" value="Filamin/ABP280_rpt"/>
</dbReference>
<dbReference type="PANTHER" id="PTHR38537">
    <property type="entry name" value="JITTERBUG, ISOFORM N"/>
    <property type="match status" value="1"/>
</dbReference>
<dbReference type="SUPFAM" id="SSF81296">
    <property type="entry name" value="E set domains"/>
    <property type="match status" value="1"/>
</dbReference>
<dbReference type="PROSITE" id="PS50194">
    <property type="entry name" value="FILAMIN_REPEAT"/>
    <property type="match status" value="1"/>
</dbReference>
<comment type="caution">
    <text evidence="4">The sequence shown here is derived from an EMBL/GenBank/DDBJ whole genome shotgun (WGS) entry which is preliminary data.</text>
</comment>
<keyword evidence="5" id="KW-1185">Reference proteome</keyword>
<evidence type="ECO:0000256" key="1">
    <source>
        <dbReference type="ARBA" id="ARBA00009238"/>
    </source>
</evidence>
<dbReference type="InterPro" id="IPR014756">
    <property type="entry name" value="Ig_E-set"/>
</dbReference>
<organism evidence="4 5">
    <name type="scientific">Menidia menidia</name>
    <name type="common">Atlantic silverside</name>
    <dbReference type="NCBI Taxonomy" id="238744"/>
    <lineage>
        <taxon>Eukaryota</taxon>
        <taxon>Metazoa</taxon>
        <taxon>Chordata</taxon>
        <taxon>Craniata</taxon>
        <taxon>Vertebrata</taxon>
        <taxon>Euteleostomi</taxon>
        <taxon>Actinopterygii</taxon>
        <taxon>Neopterygii</taxon>
        <taxon>Teleostei</taxon>
        <taxon>Neoteleostei</taxon>
        <taxon>Acanthomorphata</taxon>
        <taxon>Ovalentaria</taxon>
        <taxon>Atherinomorphae</taxon>
        <taxon>Atheriniformes</taxon>
        <taxon>Atherinopsidae</taxon>
        <taxon>Menidiinae</taxon>
        <taxon>Menidia</taxon>
    </lineage>
</organism>
<dbReference type="InterPro" id="IPR017868">
    <property type="entry name" value="Filamin/ABP280_repeat-like"/>
</dbReference>
<sequence>MQPSGVRVQQVADFKVDARNAGSGELKVVVKGPKGTEEPVRQISSRDGVSAYEYHPSSPGKYTVSITWGGQHIPKR</sequence>
<proteinExistence type="inferred from homology"/>
<gene>
    <name evidence="4" type="ORF">MMEN_LOCUS15911</name>
</gene>
<reference evidence="4" key="1">
    <citation type="submission" date="2021-05" db="EMBL/GenBank/DDBJ databases">
        <authorList>
            <person name="Tigano A."/>
        </authorList>
    </citation>
    <scope>NUCLEOTIDE SEQUENCE</scope>
</reference>